<dbReference type="GO" id="GO:0000139">
    <property type="term" value="C:Golgi membrane"/>
    <property type="evidence" value="ECO:0007669"/>
    <property type="project" value="UniProtKB-SubCell"/>
</dbReference>
<keyword evidence="7" id="KW-1133">Transmembrane helix</keyword>
<accession>A0A0N4VNF7</accession>
<comment type="similarity">
    <text evidence="3 7">Belongs to the glycosyltransferase 10 family.</text>
</comment>
<evidence type="ECO:0000256" key="2">
    <source>
        <dbReference type="ARBA" id="ARBA00004922"/>
    </source>
</evidence>
<evidence type="ECO:0000259" key="8">
    <source>
        <dbReference type="Pfam" id="PF00852"/>
    </source>
</evidence>
<evidence type="ECO:0000256" key="1">
    <source>
        <dbReference type="ARBA" id="ARBA00004323"/>
    </source>
</evidence>
<dbReference type="Gene3D" id="3.40.50.11660">
    <property type="entry name" value="Glycosyl transferase family 10, C-terminal domain"/>
    <property type="match status" value="1"/>
</dbReference>
<dbReference type="AlphaFoldDB" id="A0A0N4VNF7"/>
<dbReference type="InterPro" id="IPR001503">
    <property type="entry name" value="Glyco_trans_10"/>
</dbReference>
<evidence type="ECO:0000256" key="5">
    <source>
        <dbReference type="ARBA" id="ARBA00022679"/>
    </source>
</evidence>
<evidence type="ECO:0000313" key="9">
    <source>
        <dbReference type="EMBL" id="VDD96952.1"/>
    </source>
</evidence>
<comment type="subcellular location">
    <subcellularLocation>
        <location evidence="1">Golgi apparatus membrane</location>
        <topology evidence="1">Single-pass type II membrane protein</topology>
    </subcellularLocation>
    <subcellularLocation>
        <location evidence="7">Golgi apparatus</location>
        <location evidence="7">Golgi stack membrane</location>
        <topology evidence="7">Single-pass type II membrane protein</topology>
    </subcellularLocation>
</comment>
<evidence type="ECO:0000313" key="11">
    <source>
        <dbReference type="WBParaSite" id="EVEC_0001251301-mRNA-1"/>
    </source>
</evidence>
<dbReference type="GO" id="GO:0008417">
    <property type="term" value="F:fucosyltransferase activity"/>
    <property type="evidence" value="ECO:0007669"/>
    <property type="project" value="InterPro"/>
</dbReference>
<evidence type="ECO:0000313" key="10">
    <source>
        <dbReference type="Proteomes" id="UP000274131"/>
    </source>
</evidence>
<evidence type="ECO:0000256" key="7">
    <source>
        <dbReference type="RuleBase" id="RU003832"/>
    </source>
</evidence>
<dbReference type="GO" id="GO:0032580">
    <property type="term" value="C:Golgi cisterna membrane"/>
    <property type="evidence" value="ECO:0007669"/>
    <property type="project" value="UniProtKB-SubCell"/>
</dbReference>
<feature type="domain" description="Fucosyltransferase C-terminal" evidence="8">
    <location>
        <begin position="49"/>
        <end position="215"/>
    </location>
</feature>
<reference evidence="11" key="1">
    <citation type="submission" date="2017-02" db="UniProtKB">
        <authorList>
            <consortium name="WormBaseParasite"/>
        </authorList>
    </citation>
    <scope>IDENTIFICATION</scope>
</reference>
<dbReference type="EMBL" id="UXUI01012539">
    <property type="protein sequence ID" value="VDD96952.1"/>
    <property type="molecule type" value="Genomic_DNA"/>
</dbReference>
<dbReference type="STRING" id="51028.A0A0N4VNF7"/>
<comment type="pathway">
    <text evidence="2">Protein modification; protein glycosylation.</text>
</comment>
<dbReference type="UniPathway" id="UPA00378"/>
<dbReference type="Pfam" id="PF00852">
    <property type="entry name" value="Glyco_transf_10"/>
    <property type="match status" value="1"/>
</dbReference>
<keyword evidence="4 7" id="KW-0328">Glycosyltransferase</keyword>
<feature type="transmembrane region" description="Helical" evidence="7">
    <location>
        <begin position="6"/>
        <end position="22"/>
    </location>
</feature>
<dbReference type="Proteomes" id="UP000274131">
    <property type="component" value="Unassembled WGS sequence"/>
</dbReference>
<name>A0A0N4VNF7_ENTVE</name>
<dbReference type="InterPro" id="IPR055270">
    <property type="entry name" value="Glyco_tran_10_C"/>
</dbReference>
<dbReference type="WBParaSite" id="EVEC_0001251301-mRNA-1">
    <property type="protein sequence ID" value="EVEC_0001251301-mRNA-1"/>
    <property type="gene ID" value="EVEC_0001251301"/>
</dbReference>
<keyword evidence="7" id="KW-0812">Transmembrane</keyword>
<proteinExistence type="inferred from homology"/>
<keyword evidence="6 7" id="KW-0333">Golgi apparatus</keyword>
<sequence length="233" mass="27286">MLPNQTSFLTGVGICIIVVLYFEGKLSPSILPPVNTPPKFSQDVKSIFERPNLVLQLVSNCRTSSRRENYVKQLKRYIRITQLGKCFGGKCSPECETRAISKHKFYLSFENSVCQDYISEKMFRRLGHMLPVVLKRSIYSGFIPDDAFIAADDFKCPEDLAKYLRYLGGNYTAFSKYFEWTKHWKLERENHACLLCKFLNEKNGTVKTLANFREWWYDDKKCEKYYADRLTCH</sequence>
<protein>
    <recommendedName>
        <fullName evidence="7">Fucosyltransferase</fullName>
        <ecNumber evidence="7">2.4.1.-</ecNumber>
    </recommendedName>
</protein>
<reference evidence="9 10" key="2">
    <citation type="submission" date="2018-10" db="EMBL/GenBank/DDBJ databases">
        <authorList>
            <consortium name="Pathogen Informatics"/>
        </authorList>
    </citation>
    <scope>NUCLEOTIDE SEQUENCE [LARGE SCALE GENOMIC DNA]</scope>
</reference>
<organism evidence="11">
    <name type="scientific">Enterobius vermicularis</name>
    <name type="common">Human pinworm</name>
    <dbReference type="NCBI Taxonomy" id="51028"/>
    <lineage>
        <taxon>Eukaryota</taxon>
        <taxon>Metazoa</taxon>
        <taxon>Ecdysozoa</taxon>
        <taxon>Nematoda</taxon>
        <taxon>Chromadorea</taxon>
        <taxon>Rhabditida</taxon>
        <taxon>Spirurina</taxon>
        <taxon>Oxyuridomorpha</taxon>
        <taxon>Oxyuroidea</taxon>
        <taxon>Oxyuridae</taxon>
        <taxon>Enterobius</taxon>
    </lineage>
</organism>
<evidence type="ECO:0000256" key="4">
    <source>
        <dbReference type="ARBA" id="ARBA00022676"/>
    </source>
</evidence>
<evidence type="ECO:0000256" key="6">
    <source>
        <dbReference type="ARBA" id="ARBA00023034"/>
    </source>
</evidence>
<dbReference type="SUPFAM" id="SSF53756">
    <property type="entry name" value="UDP-Glycosyltransferase/glycogen phosphorylase"/>
    <property type="match status" value="1"/>
</dbReference>
<dbReference type="PANTHER" id="PTHR48438">
    <property type="entry name" value="ALPHA-(1,3)-FUCOSYLTRANSFERASE C-RELATED"/>
    <property type="match status" value="1"/>
</dbReference>
<dbReference type="EC" id="2.4.1.-" evidence="7"/>
<dbReference type="PANTHER" id="PTHR48438:SF1">
    <property type="entry name" value="ALPHA-(1,3)-FUCOSYLTRANSFERASE C-RELATED"/>
    <property type="match status" value="1"/>
</dbReference>
<dbReference type="OrthoDB" id="5912041at2759"/>
<keyword evidence="5 7" id="KW-0808">Transferase</keyword>
<gene>
    <name evidence="9" type="ORF">EVEC_LOCUS11703</name>
</gene>
<evidence type="ECO:0000256" key="3">
    <source>
        <dbReference type="ARBA" id="ARBA00008919"/>
    </source>
</evidence>
<keyword evidence="7" id="KW-0472">Membrane</keyword>
<keyword evidence="10" id="KW-1185">Reference proteome</keyword>
<dbReference type="InterPro" id="IPR038577">
    <property type="entry name" value="GT10-like_C_sf"/>
</dbReference>